<name>A0A6M8ULE7_9GAMM</name>
<gene>
    <name evidence="2" type="ORF">PMPD1_2754</name>
</gene>
<feature type="transmembrane region" description="Helical" evidence="1">
    <location>
        <begin position="20"/>
        <end position="42"/>
    </location>
</feature>
<dbReference type="EMBL" id="CP054212">
    <property type="protein sequence ID" value="QKJ87692.1"/>
    <property type="molecule type" value="Genomic_DNA"/>
</dbReference>
<evidence type="ECO:0000256" key="1">
    <source>
        <dbReference type="SAM" id="Phobius"/>
    </source>
</evidence>
<dbReference type="AlphaFoldDB" id="A0A6M8ULE7"/>
<keyword evidence="3" id="KW-1185">Reference proteome</keyword>
<dbReference type="KEGG" id="pmak:PMPD1_2754"/>
<evidence type="ECO:0000313" key="2">
    <source>
        <dbReference type="EMBL" id="QKJ87692.1"/>
    </source>
</evidence>
<dbReference type="RefSeq" id="WP_173634618.1">
    <property type="nucleotide sequence ID" value="NZ_CP054212.1"/>
</dbReference>
<dbReference type="Proteomes" id="UP000505325">
    <property type="component" value="Chromosome"/>
</dbReference>
<evidence type="ECO:0000313" key="3">
    <source>
        <dbReference type="Proteomes" id="UP000505325"/>
    </source>
</evidence>
<keyword evidence="1" id="KW-1133">Transmembrane helix</keyword>
<protein>
    <submittedName>
        <fullName evidence="2">Uncharacterized protein</fullName>
    </submittedName>
</protein>
<sequence length="213" mass="23509">MDSAKEIARDMLEAINVDGTGFLGAVAKGVISFPVSVAYLGYDFMDTEHRRENLDDKFRLAKLVKKGVFRRDIIEEIIKAGIEDFASRINFEKTVSLVKNISGSLVGKMAFTELTGVKLGEVIASRGTTAFFAGSLAGLLLSVGAEASRAIYTSRTLENRNPTLHDKLQRMGDLDLLYFFVEDIVRPFEAACDVGDRNPAEFDKICEYFFGGL</sequence>
<reference evidence="2 3" key="1">
    <citation type="submission" date="2020-06" db="EMBL/GenBank/DDBJ databases">
        <title>Genome sequence of Paramixta manurensis strain PD-1.</title>
        <authorList>
            <person name="Lee C.W."/>
            <person name="Kim J."/>
        </authorList>
    </citation>
    <scope>NUCLEOTIDE SEQUENCE [LARGE SCALE GENOMIC DNA]</scope>
    <source>
        <strain evidence="2 3">PD-1</strain>
    </source>
</reference>
<accession>A0A6M8ULE7</accession>
<keyword evidence="1" id="KW-0472">Membrane</keyword>
<proteinExistence type="predicted"/>
<organism evidence="2 3">
    <name type="scientific">Paramixta manurensis</name>
    <dbReference type="NCBI Taxonomy" id="2740817"/>
    <lineage>
        <taxon>Bacteria</taxon>
        <taxon>Pseudomonadati</taxon>
        <taxon>Pseudomonadota</taxon>
        <taxon>Gammaproteobacteria</taxon>
        <taxon>Enterobacterales</taxon>
        <taxon>Erwiniaceae</taxon>
        <taxon>Paramixta</taxon>
    </lineage>
</organism>
<keyword evidence="1" id="KW-0812">Transmembrane</keyword>